<feature type="compositionally biased region" description="Polar residues" evidence="1">
    <location>
        <begin position="102"/>
        <end position="113"/>
    </location>
</feature>
<dbReference type="EMBL" id="JANVAD010000002">
    <property type="protein sequence ID" value="MCS6522021.1"/>
    <property type="molecule type" value="Genomic_DNA"/>
</dbReference>
<protein>
    <submittedName>
        <fullName evidence="2">Uncharacterized protein</fullName>
    </submittedName>
</protein>
<proteinExistence type="predicted"/>
<dbReference type="GeneID" id="95323493"/>
<evidence type="ECO:0000256" key="1">
    <source>
        <dbReference type="SAM" id="MobiDB-lite"/>
    </source>
</evidence>
<comment type="caution">
    <text evidence="2">The sequence shown here is derived from an EMBL/GenBank/DDBJ whole genome shotgun (WGS) entry which is preliminary data.</text>
</comment>
<sequence>MNDQSDHPAFVRLRAELDAAWDGLDVLGELEDGGRERVVADLLTSVPDAASRAARETDPEAVVAEVRRRLVPDAPTSDRAPGEPGLRDDLVRAALAAATAAEPTSTDLANSGPTRADLTRAGPTDAEPTPAEPTAVEPTSDEPTNAGPVRADLPRVATKLVDEPTHAERADA</sequence>
<gene>
    <name evidence="2" type="ORF">NYQ28_05515</name>
</gene>
<evidence type="ECO:0000313" key="2">
    <source>
        <dbReference type="EMBL" id="MCS6522021.1"/>
    </source>
</evidence>
<accession>A0ABT2HFH4</accession>
<keyword evidence="3" id="KW-1185">Reference proteome</keyword>
<dbReference type="RefSeq" id="WP_141860757.1">
    <property type="nucleotide sequence ID" value="NZ_BMNV01000005.1"/>
</dbReference>
<organism evidence="2 3">
    <name type="scientific">Curtobacterium citreum</name>
    <dbReference type="NCBI Taxonomy" id="2036"/>
    <lineage>
        <taxon>Bacteria</taxon>
        <taxon>Bacillati</taxon>
        <taxon>Actinomycetota</taxon>
        <taxon>Actinomycetes</taxon>
        <taxon>Micrococcales</taxon>
        <taxon>Microbacteriaceae</taxon>
        <taxon>Curtobacterium</taxon>
    </lineage>
</organism>
<evidence type="ECO:0000313" key="3">
    <source>
        <dbReference type="Proteomes" id="UP001652264"/>
    </source>
</evidence>
<feature type="compositionally biased region" description="Basic and acidic residues" evidence="1">
    <location>
        <begin position="160"/>
        <end position="172"/>
    </location>
</feature>
<name>A0ABT2HFH4_9MICO</name>
<feature type="compositionally biased region" description="Low complexity" evidence="1">
    <location>
        <begin position="121"/>
        <end position="138"/>
    </location>
</feature>
<feature type="region of interest" description="Disordered" evidence="1">
    <location>
        <begin position="48"/>
        <end position="172"/>
    </location>
</feature>
<dbReference type="Proteomes" id="UP001652264">
    <property type="component" value="Unassembled WGS sequence"/>
</dbReference>
<reference evidence="2 3" key="1">
    <citation type="submission" date="2022-08" db="EMBL/GenBank/DDBJ databases">
        <title>Taxonomy of Curtobacterium flaccumfaciens.</title>
        <authorList>
            <person name="Osdaghi E."/>
            <person name="Taghavi S.M."/>
            <person name="Hamidizade M."/>
            <person name="Abachi H."/>
            <person name="Fazliarab A."/>
            <person name="Baeyen S."/>
            <person name="Portier P."/>
            <person name="Van Vaerenbergh J."/>
            <person name="Jacques M.-A."/>
        </authorList>
    </citation>
    <scope>NUCLEOTIDE SEQUENCE [LARGE SCALE GENOMIC DNA]</scope>
    <source>
        <strain evidence="2 3">LMG8786T</strain>
    </source>
</reference>